<evidence type="ECO:0000313" key="2">
    <source>
        <dbReference type="EMBL" id="MBB0243218.1"/>
    </source>
</evidence>
<keyword evidence="3" id="KW-1185">Reference proteome</keyword>
<evidence type="ECO:0008006" key="4">
    <source>
        <dbReference type="Google" id="ProtNLM"/>
    </source>
</evidence>
<accession>A0A7W3TAH4</accession>
<feature type="region of interest" description="Disordered" evidence="1">
    <location>
        <begin position="477"/>
        <end position="497"/>
    </location>
</feature>
<comment type="caution">
    <text evidence="2">The sequence shown here is derived from an EMBL/GenBank/DDBJ whole genome shotgun (WGS) entry which is preliminary data.</text>
</comment>
<reference evidence="3" key="1">
    <citation type="submission" date="2019-10" db="EMBL/GenBank/DDBJ databases">
        <title>Streptomyces sp. nov., a novel actinobacterium isolated from alkaline environment.</title>
        <authorList>
            <person name="Golinska P."/>
        </authorList>
    </citation>
    <scope>NUCLEOTIDE SEQUENCE [LARGE SCALE GENOMIC DNA]</scope>
    <source>
        <strain evidence="3">DSM 42118</strain>
    </source>
</reference>
<proteinExistence type="predicted"/>
<name>A0A7W3TAH4_9ACTN</name>
<feature type="region of interest" description="Disordered" evidence="1">
    <location>
        <begin position="90"/>
        <end position="113"/>
    </location>
</feature>
<dbReference type="EMBL" id="VKHT01000052">
    <property type="protein sequence ID" value="MBB0243218.1"/>
    <property type="molecule type" value="Genomic_DNA"/>
</dbReference>
<dbReference type="AlphaFoldDB" id="A0A7W3TAH4"/>
<evidence type="ECO:0000313" key="3">
    <source>
        <dbReference type="Proteomes" id="UP000538929"/>
    </source>
</evidence>
<dbReference type="Proteomes" id="UP000538929">
    <property type="component" value="Unassembled WGS sequence"/>
</dbReference>
<protein>
    <recommendedName>
        <fullName evidence="4">Type I-B CRISPR-associated protein Cas8b1/Cst1</fullName>
    </recommendedName>
</protein>
<sequence length="497" mass="55474">MSPTESPVTETTPDVPEQYRLTLTPHPLQRIGAYALAALVEESTPADLTTDRFRTAVERMTGDAVRASVRESKAPDGFWQKASLSFFPNAPMNHPGRYKGKNEKGEPKTARDVQETTRRWLSLPDPATWPDADCALCGRRAVGWYGKQDMPLAESQAYRNTTPRGHEGTALCHPCLCSFRALPYGSQLTGGTSTALHSWDERFTAYTVGRRADLNTGVAATGAAPAREHAREVVALKALRGYAEPLRAGVDLLVFNNNNRGQVLERHHLDQPLAEWLSGRHAAGPGFRVLVRAHATARTSGYVALGRNAFRAPERILGTSARWLLRAAAVPELREDRRSLSALLRTFAEKVMQVQEKDLAEIRAVARKLAYRLSKEESWSGLKQLRMHLREPAGLRRWLTSEGIKWACLDPEGSENGVRKELEGPLVSERAYLLLLDPSPNSRAWLHRDLLLVGVLEELDRLGWHLKGDRAEEAVKELHRDTNDEDNELLSDEEGER</sequence>
<feature type="compositionally biased region" description="Acidic residues" evidence="1">
    <location>
        <begin position="483"/>
        <end position="497"/>
    </location>
</feature>
<dbReference type="RefSeq" id="WP_182604925.1">
    <property type="nucleotide sequence ID" value="NZ_VKHT01000052.1"/>
</dbReference>
<organism evidence="2 3">
    <name type="scientific">Streptomyces alkaliphilus</name>
    <dbReference type="NCBI Taxonomy" id="1472722"/>
    <lineage>
        <taxon>Bacteria</taxon>
        <taxon>Bacillati</taxon>
        <taxon>Actinomycetota</taxon>
        <taxon>Actinomycetes</taxon>
        <taxon>Kitasatosporales</taxon>
        <taxon>Streptomycetaceae</taxon>
        <taxon>Streptomyces</taxon>
    </lineage>
</organism>
<feature type="compositionally biased region" description="Basic and acidic residues" evidence="1">
    <location>
        <begin position="100"/>
        <end position="113"/>
    </location>
</feature>
<gene>
    <name evidence="2" type="ORF">FNQ90_03600</name>
</gene>
<evidence type="ECO:0000256" key="1">
    <source>
        <dbReference type="SAM" id="MobiDB-lite"/>
    </source>
</evidence>